<dbReference type="Gene3D" id="3.30.200.20">
    <property type="entry name" value="Phosphorylase Kinase, domain 1"/>
    <property type="match status" value="1"/>
</dbReference>
<comment type="similarity">
    <text evidence="2">Belongs to the protein kinase superfamily. Ser/Thr protein kinase family.</text>
</comment>
<feature type="binding site" evidence="11">
    <location>
        <position position="221"/>
    </location>
    <ligand>
        <name>ATP</name>
        <dbReference type="ChEBI" id="CHEBI:30616"/>
    </ligand>
</feature>
<evidence type="ECO:0000256" key="12">
    <source>
        <dbReference type="SAM" id="MobiDB-lite"/>
    </source>
</evidence>
<gene>
    <name evidence="14" type="ORF">Cgig2_011204</name>
</gene>
<keyword evidence="8 11" id="KW-0067">ATP-binding</keyword>
<comment type="caution">
    <text evidence="14">The sequence shown here is derived from an EMBL/GenBank/DDBJ whole genome shotgun (WGS) entry which is preliminary data.</text>
</comment>
<evidence type="ECO:0000256" key="4">
    <source>
        <dbReference type="ARBA" id="ARBA00022527"/>
    </source>
</evidence>
<evidence type="ECO:0000256" key="10">
    <source>
        <dbReference type="ARBA" id="ARBA00023288"/>
    </source>
</evidence>
<dbReference type="CDD" id="cd14066">
    <property type="entry name" value="STKc_IRAK"/>
    <property type="match status" value="1"/>
</dbReference>
<keyword evidence="10" id="KW-0449">Lipoprotein</keyword>
<evidence type="ECO:0000313" key="15">
    <source>
        <dbReference type="Proteomes" id="UP001153076"/>
    </source>
</evidence>
<evidence type="ECO:0000256" key="3">
    <source>
        <dbReference type="ARBA" id="ARBA00022475"/>
    </source>
</evidence>
<feature type="region of interest" description="Disordered" evidence="12">
    <location>
        <begin position="17"/>
        <end position="36"/>
    </location>
</feature>
<dbReference type="InterPro" id="IPR001245">
    <property type="entry name" value="Ser-Thr/Tyr_kinase_cat_dom"/>
</dbReference>
<proteinExistence type="inferred from homology"/>
<dbReference type="PROSITE" id="PS00108">
    <property type="entry name" value="PROTEIN_KINASE_ST"/>
    <property type="match status" value="1"/>
</dbReference>
<dbReference type="Proteomes" id="UP001153076">
    <property type="component" value="Unassembled WGS sequence"/>
</dbReference>
<reference evidence="14" key="1">
    <citation type="submission" date="2022-04" db="EMBL/GenBank/DDBJ databases">
        <title>Carnegiea gigantea Genome sequencing and assembly v2.</title>
        <authorList>
            <person name="Copetti D."/>
            <person name="Sanderson M.J."/>
            <person name="Burquez A."/>
            <person name="Wojciechowski M.F."/>
        </authorList>
    </citation>
    <scope>NUCLEOTIDE SEQUENCE</scope>
    <source>
        <strain evidence="14">SGP5-SGP5p</strain>
        <tissue evidence="14">Aerial part</tissue>
    </source>
</reference>
<evidence type="ECO:0000256" key="2">
    <source>
        <dbReference type="ARBA" id="ARBA00008684"/>
    </source>
</evidence>
<dbReference type="InterPro" id="IPR017441">
    <property type="entry name" value="Protein_kinase_ATP_BS"/>
</dbReference>
<dbReference type="InterPro" id="IPR008271">
    <property type="entry name" value="Ser/Thr_kinase_AS"/>
</dbReference>
<evidence type="ECO:0000256" key="1">
    <source>
        <dbReference type="ARBA" id="ARBA00004193"/>
    </source>
</evidence>
<dbReference type="Pfam" id="PF07714">
    <property type="entry name" value="PK_Tyr_Ser-Thr"/>
    <property type="match status" value="1"/>
</dbReference>
<keyword evidence="7" id="KW-0418">Kinase</keyword>
<sequence>MFFCCLCTRRRSPVIPPHEAVAAPPTLSDASTLDTSQAPLYRPTASDISARRATGTATAATTNTRPRPEYGADVRIAGRRASTWEESLAESSGARSSASCIAGRRATKMGDGPPSDTSAGPPPDHRSSSWAWMSKIAAIPFRAAGAVVGADGQKMRKNVELTRECWAPKDVPDPNITSRKFTFDELATATLNFSNNFFLGAGGFARVYKGYLQDGQVVAVKRMHKDGSQHKQFVVEALTLSRLHHPNLVNLIGYCADGDQRLLVYEYMPLGSLEDHLHGLEIRSTDLVMISDDRLMCKMGFIMSCVNESLDPVCYTYSYRRDREPIDWNTRMKIAAGAARGLEYLHEKATPQLIYRDFKPSNVLLDEDYHPKLSDFGLAKHAPMGDKAHTTTEVRGTFGFWAPEYVMSGHLTKKSDVYSFGVVFLELITGLTVIDDNRPDGEQNLVEWARTLLHDQCESMKLADPRLQGQFPKKDLYGALAIASMCIQENAARRPTIGDVVNGLSYLADQANDPNPNAKCGRTSVEEVGGSGCKWELERSEQEDSASVLPGSLEKEDSGKMLHRNVDKEGNIAETEMWGVKLAGKEENRINTDSINQPHEMKIS</sequence>
<name>A0A9Q1KG92_9CARY</name>
<dbReference type="GO" id="GO:0004674">
    <property type="term" value="F:protein serine/threonine kinase activity"/>
    <property type="evidence" value="ECO:0007669"/>
    <property type="project" value="UniProtKB-KW"/>
</dbReference>
<evidence type="ECO:0000256" key="9">
    <source>
        <dbReference type="ARBA" id="ARBA00023136"/>
    </source>
</evidence>
<evidence type="ECO:0000313" key="14">
    <source>
        <dbReference type="EMBL" id="KAJ8442281.1"/>
    </source>
</evidence>
<evidence type="ECO:0000256" key="5">
    <source>
        <dbReference type="ARBA" id="ARBA00022679"/>
    </source>
</evidence>
<dbReference type="PROSITE" id="PS00107">
    <property type="entry name" value="PROTEIN_KINASE_ATP"/>
    <property type="match status" value="1"/>
</dbReference>
<dbReference type="GO" id="GO:0005886">
    <property type="term" value="C:plasma membrane"/>
    <property type="evidence" value="ECO:0007669"/>
    <property type="project" value="UniProtKB-SubCell"/>
</dbReference>
<feature type="region of interest" description="Disordered" evidence="12">
    <location>
        <begin position="41"/>
        <end position="75"/>
    </location>
</feature>
<dbReference type="InterPro" id="IPR011009">
    <property type="entry name" value="Kinase-like_dom_sf"/>
</dbReference>
<organism evidence="14 15">
    <name type="scientific">Carnegiea gigantea</name>
    <dbReference type="NCBI Taxonomy" id="171969"/>
    <lineage>
        <taxon>Eukaryota</taxon>
        <taxon>Viridiplantae</taxon>
        <taxon>Streptophyta</taxon>
        <taxon>Embryophyta</taxon>
        <taxon>Tracheophyta</taxon>
        <taxon>Spermatophyta</taxon>
        <taxon>Magnoliopsida</taxon>
        <taxon>eudicotyledons</taxon>
        <taxon>Gunneridae</taxon>
        <taxon>Pentapetalae</taxon>
        <taxon>Caryophyllales</taxon>
        <taxon>Cactineae</taxon>
        <taxon>Cactaceae</taxon>
        <taxon>Cactoideae</taxon>
        <taxon>Echinocereeae</taxon>
        <taxon>Carnegiea</taxon>
    </lineage>
</organism>
<dbReference type="AlphaFoldDB" id="A0A9Q1KG92"/>
<feature type="compositionally biased region" description="Low complexity" evidence="12">
    <location>
        <begin position="51"/>
        <end position="65"/>
    </location>
</feature>
<dbReference type="InterPro" id="IPR000719">
    <property type="entry name" value="Prot_kinase_dom"/>
</dbReference>
<dbReference type="FunFam" id="1.10.510.10:FF:000032">
    <property type="entry name" value="Serine/threonine-protein kinase PBS1"/>
    <property type="match status" value="1"/>
</dbReference>
<evidence type="ECO:0000256" key="11">
    <source>
        <dbReference type="PROSITE-ProRule" id="PRU10141"/>
    </source>
</evidence>
<evidence type="ECO:0000259" key="13">
    <source>
        <dbReference type="PROSITE" id="PS50011"/>
    </source>
</evidence>
<dbReference type="PROSITE" id="PS50011">
    <property type="entry name" value="PROTEIN_KINASE_DOM"/>
    <property type="match status" value="1"/>
</dbReference>
<comment type="subcellular location">
    <subcellularLocation>
        <location evidence="1">Cell membrane</location>
        <topology evidence="1">Lipid-anchor</topology>
    </subcellularLocation>
</comment>
<keyword evidence="5" id="KW-0808">Transferase</keyword>
<dbReference type="EMBL" id="JAKOGI010000143">
    <property type="protein sequence ID" value="KAJ8442281.1"/>
    <property type="molecule type" value="Genomic_DNA"/>
</dbReference>
<keyword evidence="4" id="KW-0723">Serine/threonine-protein kinase</keyword>
<keyword evidence="3" id="KW-1003">Cell membrane</keyword>
<dbReference type="PANTHER" id="PTHR47985">
    <property type="entry name" value="OS07G0668900 PROTEIN"/>
    <property type="match status" value="1"/>
</dbReference>
<feature type="region of interest" description="Disordered" evidence="12">
    <location>
        <begin position="537"/>
        <end position="568"/>
    </location>
</feature>
<feature type="domain" description="Protein kinase" evidence="13">
    <location>
        <begin position="193"/>
        <end position="507"/>
    </location>
</feature>
<dbReference type="PANTHER" id="PTHR47985:SF44">
    <property type="entry name" value="SERINE_THREONINE-PROTEIN KINASE PBS1"/>
    <property type="match status" value="1"/>
</dbReference>
<keyword evidence="9" id="KW-0472">Membrane</keyword>
<dbReference type="SUPFAM" id="SSF56112">
    <property type="entry name" value="Protein kinase-like (PK-like)"/>
    <property type="match status" value="1"/>
</dbReference>
<evidence type="ECO:0000256" key="7">
    <source>
        <dbReference type="ARBA" id="ARBA00022777"/>
    </source>
</evidence>
<dbReference type="Gene3D" id="1.10.510.10">
    <property type="entry name" value="Transferase(Phosphotransferase) domain 1"/>
    <property type="match status" value="1"/>
</dbReference>
<keyword evidence="15" id="KW-1185">Reference proteome</keyword>
<protein>
    <recommendedName>
        <fullName evidence="13">Protein kinase domain-containing protein</fullName>
    </recommendedName>
</protein>
<accession>A0A9Q1KG92</accession>
<feature type="region of interest" description="Disordered" evidence="12">
    <location>
        <begin position="105"/>
        <end position="127"/>
    </location>
</feature>
<dbReference type="GO" id="GO:0005524">
    <property type="term" value="F:ATP binding"/>
    <property type="evidence" value="ECO:0007669"/>
    <property type="project" value="UniProtKB-UniRule"/>
</dbReference>
<dbReference type="OrthoDB" id="4062651at2759"/>
<keyword evidence="6 11" id="KW-0547">Nucleotide-binding</keyword>
<evidence type="ECO:0000256" key="6">
    <source>
        <dbReference type="ARBA" id="ARBA00022741"/>
    </source>
</evidence>
<evidence type="ECO:0000256" key="8">
    <source>
        <dbReference type="ARBA" id="ARBA00022840"/>
    </source>
</evidence>
<dbReference type="FunFam" id="3.30.200.20:FF:000178">
    <property type="entry name" value="serine/threonine-protein kinase PBS1-like"/>
    <property type="match status" value="1"/>
</dbReference>
<feature type="compositionally biased region" description="Basic and acidic residues" evidence="12">
    <location>
        <begin position="553"/>
        <end position="568"/>
    </location>
</feature>